<keyword evidence="1 2" id="KW-0238">DNA-binding</keyword>
<dbReference type="EMBL" id="BAAAOR010000002">
    <property type="protein sequence ID" value="GAA1501980.1"/>
    <property type="molecule type" value="Genomic_DNA"/>
</dbReference>
<dbReference type="PIRSF" id="PIRSF002070">
    <property type="entry name" value="SSB"/>
    <property type="match status" value="1"/>
</dbReference>
<comment type="caution">
    <text evidence="3">The sequence shown here is derived from an EMBL/GenBank/DDBJ whole genome shotgun (WGS) entry which is preliminary data.</text>
</comment>
<dbReference type="RefSeq" id="WP_141003551.1">
    <property type="nucleotide sequence ID" value="NZ_BAAAOR010000002.1"/>
</dbReference>
<evidence type="ECO:0000313" key="4">
    <source>
        <dbReference type="Proteomes" id="UP001500842"/>
    </source>
</evidence>
<evidence type="ECO:0000256" key="2">
    <source>
        <dbReference type="PIRNR" id="PIRNR002070"/>
    </source>
</evidence>
<dbReference type="InterPro" id="IPR000424">
    <property type="entry name" value="Primosome_PriB/ssb"/>
</dbReference>
<dbReference type="InterPro" id="IPR011344">
    <property type="entry name" value="ssDNA-bd"/>
</dbReference>
<proteinExistence type="predicted"/>
<dbReference type="Proteomes" id="UP001500842">
    <property type="component" value="Unassembled WGS sequence"/>
</dbReference>
<protein>
    <recommendedName>
        <fullName evidence="2">Single-stranded DNA-binding protein</fullName>
    </recommendedName>
</protein>
<keyword evidence="4" id="KW-1185">Reference proteome</keyword>
<sequence>MSNQTMVTVQGWIGNAPVLREVGGVPVLNFRLGCTPRHFHRASGAWVDGQTQWYGVSAWRRLATHGGPSLHQGDPVVVHGRLDHRTYVNKSGVEVVALEIDAVTIGHDLTRGVATFVKAATAGPAGDPDREREATAA</sequence>
<dbReference type="PROSITE" id="PS50935">
    <property type="entry name" value="SSB"/>
    <property type="match status" value="1"/>
</dbReference>
<dbReference type="GO" id="GO:0003677">
    <property type="term" value="F:DNA binding"/>
    <property type="evidence" value="ECO:0007669"/>
    <property type="project" value="UniProtKB-KW"/>
</dbReference>
<dbReference type="Gene3D" id="2.40.50.140">
    <property type="entry name" value="Nucleic acid-binding proteins"/>
    <property type="match status" value="1"/>
</dbReference>
<accession>A0ABN1ZPX6</accession>
<dbReference type="CDD" id="cd04496">
    <property type="entry name" value="SSB_OBF"/>
    <property type="match status" value="1"/>
</dbReference>
<evidence type="ECO:0000313" key="3">
    <source>
        <dbReference type="EMBL" id="GAA1501980.1"/>
    </source>
</evidence>
<dbReference type="SUPFAM" id="SSF50249">
    <property type="entry name" value="Nucleic acid-binding proteins"/>
    <property type="match status" value="1"/>
</dbReference>
<name>A0ABN1ZPX6_9ACTN</name>
<gene>
    <name evidence="3" type="ORF">GCM10009788_01270</name>
</gene>
<organism evidence="3 4">
    <name type="scientific">Nocardioides humi</name>
    <dbReference type="NCBI Taxonomy" id="449461"/>
    <lineage>
        <taxon>Bacteria</taxon>
        <taxon>Bacillati</taxon>
        <taxon>Actinomycetota</taxon>
        <taxon>Actinomycetes</taxon>
        <taxon>Propionibacteriales</taxon>
        <taxon>Nocardioidaceae</taxon>
        <taxon>Nocardioides</taxon>
    </lineage>
</organism>
<evidence type="ECO:0000256" key="1">
    <source>
        <dbReference type="ARBA" id="ARBA00023125"/>
    </source>
</evidence>
<dbReference type="Pfam" id="PF00436">
    <property type="entry name" value="SSB"/>
    <property type="match status" value="1"/>
</dbReference>
<reference evidence="3 4" key="1">
    <citation type="journal article" date="2019" name="Int. J. Syst. Evol. Microbiol.">
        <title>The Global Catalogue of Microorganisms (GCM) 10K type strain sequencing project: providing services to taxonomists for standard genome sequencing and annotation.</title>
        <authorList>
            <consortium name="The Broad Institute Genomics Platform"/>
            <consortium name="The Broad Institute Genome Sequencing Center for Infectious Disease"/>
            <person name="Wu L."/>
            <person name="Ma J."/>
        </authorList>
    </citation>
    <scope>NUCLEOTIDE SEQUENCE [LARGE SCALE GENOMIC DNA]</scope>
    <source>
        <strain evidence="3 4">JCM 14942</strain>
    </source>
</reference>
<dbReference type="InterPro" id="IPR012340">
    <property type="entry name" value="NA-bd_OB-fold"/>
</dbReference>